<organism evidence="5 6">
    <name type="scientific">Tropilaelaps mercedesae</name>
    <dbReference type="NCBI Taxonomy" id="418985"/>
    <lineage>
        <taxon>Eukaryota</taxon>
        <taxon>Metazoa</taxon>
        <taxon>Ecdysozoa</taxon>
        <taxon>Arthropoda</taxon>
        <taxon>Chelicerata</taxon>
        <taxon>Arachnida</taxon>
        <taxon>Acari</taxon>
        <taxon>Parasitiformes</taxon>
        <taxon>Mesostigmata</taxon>
        <taxon>Gamasina</taxon>
        <taxon>Dermanyssoidea</taxon>
        <taxon>Laelapidae</taxon>
        <taxon>Tropilaelaps</taxon>
    </lineage>
</organism>
<dbReference type="GO" id="GO:0004180">
    <property type="term" value="F:carboxypeptidase activity"/>
    <property type="evidence" value="ECO:0007669"/>
    <property type="project" value="TreeGrafter"/>
</dbReference>
<feature type="domain" description="Transferrin receptor-like dimerisation" evidence="3">
    <location>
        <begin position="311"/>
        <end position="375"/>
    </location>
</feature>
<dbReference type="InParanoid" id="A0A1V9XKK4"/>
<evidence type="ECO:0000259" key="4">
    <source>
        <dbReference type="Pfam" id="PF04389"/>
    </source>
</evidence>
<comment type="caution">
    <text evidence="5">The sequence shown here is derived from an EMBL/GenBank/DDBJ whole genome shotgun (WGS) entry which is preliminary data.</text>
</comment>
<gene>
    <name evidence="5" type="ORF">BIW11_09409</name>
</gene>
<accession>A0A1V9XKK4</accession>
<feature type="domain" description="Peptidase M28" evidence="4">
    <location>
        <begin position="5"/>
        <end position="127"/>
    </location>
</feature>
<protein>
    <submittedName>
        <fullName evidence="5">N-acetylated-alpha-linked acidic dipeptidase protein-like</fullName>
    </submittedName>
</protein>
<reference evidence="5 6" key="1">
    <citation type="journal article" date="2017" name="Gigascience">
        <title>Draft genome of the honey bee ectoparasitic mite, Tropilaelaps mercedesae, is shaped by the parasitic life history.</title>
        <authorList>
            <person name="Dong X."/>
            <person name="Armstrong S.D."/>
            <person name="Xia D."/>
            <person name="Makepeace B.L."/>
            <person name="Darby A.C."/>
            <person name="Kadowaki T."/>
        </authorList>
    </citation>
    <scope>NUCLEOTIDE SEQUENCE [LARGE SCALE GENOMIC DNA]</scope>
    <source>
        <strain evidence="5">Wuxi-XJTLU</strain>
    </source>
</reference>
<dbReference type="SUPFAM" id="SSF53187">
    <property type="entry name" value="Zn-dependent exopeptidases"/>
    <property type="match status" value="1"/>
</dbReference>
<dbReference type="Proteomes" id="UP000192247">
    <property type="component" value="Unassembled WGS sequence"/>
</dbReference>
<evidence type="ECO:0000259" key="3">
    <source>
        <dbReference type="Pfam" id="PF04253"/>
    </source>
</evidence>
<evidence type="ECO:0000313" key="5">
    <source>
        <dbReference type="EMBL" id="OQR73943.1"/>
    </source>
</evidence>
<dbReference type="EMBL" id="MNPL01008998">
    <property type="protein sequence ID" value="OQR73943.1"/>
    <property type="molecule type" value="Genomic_DNA"/>
</dbReference>
<dbReference type="FunFam" id="3.40.630.10:FF:000101">
    <property type="entry name" value="N-acetylated alpha-linked acidic dipeptidase like 1"/>
    <property type="match status" value="1"/>
</dbReference>
<sequence length="381" mass="41898">MSVHNVIGVIPGNYQPGRYVIIGCHHDSWTRGAGEPGSGMAVLMEVVRVLSELVTLEGWRPQRTLLFAAWDASAFGQVGSAEFLQKHRAELASRTVAYIALDQAVTGNRTLQVMASPLLRQALSAAAERVPGLGLDDKMTFGPMNAKRGKGHGGKSGYRRTATGSGKPFPSSRNSESLLAQWARARPSAHLASRRGLVPEISPPAGGADFTAFAQLFGASVAHARFVTRDGDADYPATRTAYDDWQVVANETDPGQLAMAALTQLIATMALELADSPQLPMKATDYADQISVDFGPFQRQHGDFFRGNHIRTEPLSKAVREFAKAANEFQDYFDSSAASYDHNMLTVIQEYNERILQLERSFLLPPGYPRHQYYRYHQHYL</sequence>
<dbReference type="Gene3D" id="3.40.630.10">
    <property type="entry name" value="Zn peptidases"/>
    <property type="match status" value="1"/>
</dbReference>
<proteinExistence type="inferred from homology"/>
<dbReference type="Gene3D" id="1.20.930.40">
    <property type="entry name" value="Transferrin receptor-like, dimerisation domain"/>
    <property type="match status" value="1"/>
</dbReference>
<name>A0A1V9XKK4_9ACAR</name>
<dbReference type="InterPro" id="IPR039373">
    <property type="entry name" value="Peptidase_M28B"/>
</dbReference>
<dbReference type="PANTHER" id="PTHR10404:SF46">
    <property type="entry name" value="VACUOLAR PROTEIN SORTING-ASSOCIATED PROTEIN 70"/>
    <property type="match status" value="1"/>
</dbReference>
<dbReference type="SUPFAM" id="SSF47672">
    <property type="entry name" value="Transferrin receptor-like dimerisation domain"/>
    <property type="match status" value="1"/>
</dbReference>
<comment type="similarity">
    <text evidence="1">Belongs to the peptidase M28 family. M28B subfamily.</text>
</comment>
<dbReference type="AlphaFoldDB" id="A0A1V9XKK4"/>
<dbReference type="InterPro" id="IPR007365">
    <property type="entry name" value="TFR-like_dimer_dom"/>
</dbReference>
<feature type="region of interest" description="Disordered" evidence="2">
    <location>
        <begin position="141"/>
        <end position="174"/>
    </location>
</feature>
<dbReference type="OrthoDB" id="6479533at2759"/>
<evidence type="ECO:0000256" key="1">
    <source>
        <dbReference type="ARBA" id="ARBA00005634"/>
    </source>
</evidence>
<dbReference type="PANTHER" id="PTHR10404">
    <property type="entry name" value="N-ACETYLATED-ALPHA-LINKED ACIDIC DIPEPTIDASE"/>
    <property type="match status" value="1"/>
</dbReference>
<keyword evidence="6" id="KW-1185">Reference proteome</keyword>
<dbReference type="InterPro" id="IPR036757">
    <property type="entry name" value="TFR-like_dimer_dom_sf"/>
</dbReference>
<dbReference type="Pfam" id="PF04389">
    <property type="entry name" value="Peptidase_M28"/>
    <property type="match status" value="1"/>
</dbReference>
<dbReference type="InterPro" id="IPR007484">
    <property type="entry name" value="Peptidase_M28"/>
</dbReference>
<dbReference type="STRING" id="418985.A0A1V9XKK4"/>
<evidence type="ECO:0000313" key="6">
    <source>
        <dbReference type="Proteomes" id="UP000192247"/>
    </source>
</evidence>
<evidence type="ECO:0000256" key="2">
    <source>
        <dbReference type="SAM" id="MobiDB-lite"/>
    </source>
</evidence>
<dbReference type="Pfam" id="PF04253">
    <property type="entry name" value="TFR_dimer"/>
    <property type="match status" value="1"/>
</dbReference>